<evidence type="ECO:0000256" key="2">
    <source>
        <dbReference type="ARBA" id="ARBA00022694"/>
    </source>
</evidence>
<dbReference type="GO" id="GO:0005524">
    <property type="term" value="F:ATP binding"/>
    <property type="evidence" value="ECO:0007669"/>
    <property type="project" value="UniProtKB-UniRule"/>
</dbReference>
<dbReference type="STRING" id="1724.GCA_001044175_02277"/>
<accession>A0A2A9DNQ2</accession>
<dbReference type="OrthoDB" id="5244702at2"/>
<dbReference type="InterPro" id="IPR011063">
    <property type="entry name" value="TilS/TtcA_N"/>
</dbReference>
<sequence>MAFHIPRDPEAFGRIRVALRHHLKHHGTFEVVGVSGGADSLALAAACSVEAPGVRAVIVDHQLQDGSAEVARTAAAHVRAMGLDATVETITVPGNGEAAARKARYQALRAHGQTIATAHTLDDQAETFLVAAARGNPGGMLPVRAGIHRPLLEIRRADTHAACAELGLDPWHDPHNTQDRFLRVRIRELIDDHPATPALAHAARRAAADREAVATWAGRIDPTDVHALAEVPEAVRREAITAFIRDCGGAPTGTSISMVEALVTDWKGQGEVQVGGGISIARRGWRLGKSNQSGTI</sequence>
<dbReference type="Proteomes" id="UP000221653">
    <property type="component" value="Unassembled WGS sequence"/>
</dbReference>
<dbReference type="InterPro" id="IPR012795">
    <property type="entry name" value="tRNA_Ile_lys_synt_N"/>
</dbReference>
<reference evidence="8 9" key="1">
    <citation type="submission" date="2017-10" db="EMBL/GenBank/DDBJ databases">
        <title>Sequencing the genomes of 1000 actinobacteria strains.</title>
        <authorList>
            <person name="Klenk H.-P."/>
        </authorList>
    </citation>
    <scope>NUCLEOTIDE SEQUENCE [LARGE SCALE GENOMIC DNA]</scope>
    <source>
        <strain evidence="8 9">DSM 20688</strain>
    </source>
</reference>
<evidence type="ECO:0000256" key="3">
    <source>
        <dbReference type="ARBA" id="ARBA00022741"/>
    </source>
</evidence>
<dbReference type="RefSeq" id="WP_053072836.1">
    <property type="nucleotide sequence ID" value="NZ_LDYE01000008.1"/>
</dbReference>
<evidence type="ECO:0000256" key="1">
    <source>
        <dbReference type="ARBA" id="ARBA00022598"/>
    </source>
</evidence>
<comment type="caution">
    <text evidence="8">The sequence shown here is derived from an EMBL/GenBank/DDBJ whole genome shotgun (WGS) entry which is preliminary data.</text>
</comment>
<comment type="function">
    <text evidence="6">Ligates lysine onto the cytidine present at position 34 of the AUA codon-specific tRNA(Ile) that contains the anticodon CAU, in an ATP-dependent manner. Cytidine is converted to lysidine, thus changing the amino acid specificity of the tRNA from methionine to isoleucine.</text>
</comment>
<comment type="similarity">
    <text evidence="6">Belongs to the tRNA(Ile)-lysidine synthase family.</text>
</comment>
<dbReference type="GO" id="GO:0006400">
    <property type="term" value="P:tRNA modification"/>
    <property type="evidence" value="ECO:0007669"/>
    <property type="project" value="UniProtKB-UniRule"/>
</dbReference>
<protein>
    <recommendedName>
        <fullName evidence="6">tRNA(Ile)-lysidine synthase</fullName>
        <ecNumber evidence="6">6.3.4.19</ecNumber>
    </recommendedName>
    <alternativeName>
        <fullName evidence="6">tRNA(Ile)-2-lysyl-cytidine synthase</fullName>
    </alternativeName>
    <alternativeName>
        <fullName evidence="6">tRNA(Ile)-lysidine synthetase</fullName>
    </alternativeName>
</protein>
<dbReference type="GO" id="GO:0005737">
    <property type="term" value="C:cytoplasm"/>
    <property type="evidence" value="ECO:0007669"/>
    <property type="project" value="UniProtKB-SubCell"/>
</dbReference>
<evidence type="ECO:0000313" key="8">
    <source>
        <dbReference type="EMBL" id="PFG27986.1"/>
    </source>
</evidence>
<evidence type="ECO:0000259" key="7">
    <source>
        <dbReference type="Pfam" id="PF01171"/>
    </source>
</evidence>
<name>A0A2A9DNQ2_9CORY</name>
<keyword evidence="6" id="KW-0963">Cytoplasm</keyword>
<evidence type="ECO:0000256" key="5">
    <source>
        <dbReference type="ARBA" id="ARBA00048539"/>
    </source>
</evidence>
<feature type="binding site" evidence="6">
    <location>
        <begin position="35"/>
        <end position="40"/>
    </location>
    <ligand>
        <name>ATP</name>
        <dbReference type="ChEBI" id="CHEBI:30616"/>
    </ligand>
</feature>
<dbReference type="PANTHER" id="PTHR43033">
    <property type="entry name" value="TRNA(ILE)-LYSIDINE SYNTHASE-RELATED"/>
    <property type="match status" value="1"/>
</dbReference>
<dbReference type="GO" id="GO:0032267">
    <property type="term" value="F:tRNA(Ile)-lysidine synthase activity"/>
    <property type="evidence" value="ECO:0007669"/>
    <property type="project" value="UniProtKB-EC"/>
</dbReference>
<evidence type="ECO:0000313" key="9">
    <source>
        <dbReference type="Proteomes" id="UP000221653"/>
    </source>
</evidence>
<dbReference type="EMBL" id="PDJF01000001">
    <property type="protein sequence ID" value="PFG27986.1"/>
    <property type="molecule type" value="Genomic_DNA"/>
</dbReference>
<feature type="domain" description="tRNA(Ile)-lysidine/2-thiocytidine synthase N-terminal" evidence="7">
    <location>
        <begin position="31"/>
        <end position="188"/>
    </location>
</feature>
<dbReference type="InterPro" id="IPR012094">
    <property type="entry name" value="tRNA_Ile_lys_synt"/>
</dbReference>
<dbReference type="EC" id="6.3.4.19" evidence="6"/>
<dbReference type="HAMAP" id="MF_01161">
    <property type="entry name" value="tRNA_Ile_lys_synt"/>
    <property type="match status" value="1"/>
</dbReference>
<dbReference type="CDD" id="cd01992">
    <property type="entry name" value="TilS_N"/>
    <property type="match status" value="1"/>
</dbReference>
<dbReference type="InterPro" id="IPR014729">
    <property type="entry name" value="Rossmann-like_a/b/a_fold"/>
</dbReference>
<evidence type="ECO:0000256" key="6">
    <source>
        <dbReference type="HAMAP-Rule" id="MF_01161"/>
    </source>
</evidence>
<comment type="subcellular location">
    <subcellularLocation>
        <location evidence="6">Cytoplasm</location>
    </subcellularLocation>
</comment>
<keyword evidence="9" id="KW-1185">Reference proteome</keyword>
<keyword evidence="3 6" id="KW-0547">Nucleotide-binding</keyword>
<evidence type="ECO:0000256" key="4">
    <source>
        <dbReference type="ARBA" id="ARBA00022840"/>
    </source>
</evidence>
<dbReference type="AlphaFoldDB" id="A0A2A9DNQ2"/>
<dbReference type="PANTHER" id="PTHR43033:SF1">
    <property type="entry name" value="TRNA(ILE)-LYSIDINE SYNTHASE-RELATED"/>
    <property type="match status" value="1"/>
</dbReference>
<organism evidence="8 9">
    <name type="scientific">Corynebacterium renale</name>
    <dbReference type="NCBI Taxonomy" id="1724"/>
    <lineage>
        <taxon>Bacteria</taxon>
        <taxon>Bacillati</taxon>
        <taxon>Actinomycetota</taxon>
        <taxon>Actinomycetes</taxon>
        <taxon>Mycobacteriales</taxon>
        <taxon>Corynebacteriaceae</taxon>
        <taxon>Corynebacterium</taxon>
    </lineage>
</organism>
<dbReference type="Gene3D" id="3.40.50.620">
    <property type="entry name" value="HUPs"/>
    <property type="match status" value="1"/>
</dbReference>
<keyword evidence="2 6" id="KW-0819">tRNA processing</keyword>
<comment type="domain">
    <text evidence="6">The N-terminal region contains the highly conserved SGGXDS motif, predicted to be a P-loop motif involved in ATP binding.</text>
</comment>
<gene>
    <name evidence="6" type="primary">tilS</name>
    <name evidence="8" type="ORF">ATK06_1068</name>
</gene>
<dbReference type="NCBIfam" id="TIGR02432">
    <property type="entry name" value="lysidine_TilS_N"/>
    <property type="match status" value="1"/>
</dbReference>
<dbReference type="SUPFAM" id="SSF52402">
    <property type="entry name" value="Adenine nucleotide alpha hydrolases-like"/>
    <property type="match status" value="1"/>
</dbReference>
<dbReference type="Pfam" id="PF01171">
    <property type="entry name" value="ATP_bind_3"/>
    <property type="match status" value="1"/>
</dbReference>
<comment type="catalytic activity">
    <reaction evidence="5 6">
        <text>cytidine(34) in tRNA(Ile2) + L-lysine + ATP = lysidine(34) in tRNA(Ile2) + AMP + diphosphate + H(+)</text>
        <dbReference type="Rhea" id="RHEA:43744"/>
        <dbReference type="Rhea" id="RHEA-COMP:10625"/>
        <dbReference type="Rhea" id="RHEA-COMP:10670"/>
        <dbReference type="ChEBI" id="CHEBI:15378"/>
        <dbReference type="ChEBI" id="CHEBI:30616"/>
        <dbReference type="ChEBI" id="CHEBI:32551"/>
        <dbReference type="ChEBI" id="CHEBI:33019"/>
        <dbReference type="ChEBI" id="CHEBI:82748"/>
        <dbReference type="ChEBI" id="CHEBI:83665"/>
        <dbReference type="ChEBI" id="CHEBI:456215"/>
        <dbReference type="EC" id="6.3.4.19"/>
    </reaction>
</comment>
<proteinExistence type="inferred from homology"/>
<keyword evidence="1 6" id="KW-0436">Ligase</keyword>
<keyword evidence="4 6" id="KW-0067">ATP-binding</keyword>